<dbReference type="PANTHER" id="PTHR30093">
    <property type="entry name" value="GENERAL SECRETION PATHWAY PROTEIN G"/>
    <property type="match status" value="1"/>
</dbReference>
<name>A0A5C5Z471_9BACT</name>
<dbReference type="InterPro" id="IPR027558">
    <property type="entry name" value="Pre_pil_HX9DG_C"/>
</dbReference>
<dbReference type="SUPFAM" id="SSF54523">
    <property type="entry name" value="Pili subunits"/>
    <property type="match status" value="1"/>
</dbReference>
<dbReference type="NCBIfam" id="TIGR04294">
    <property type="entry name" value="pre_pil_HX9DG"/>
    <property type="match status" value="1"/>
</dbReference>
<gene>
    <name evidence="2" type="ORF">CA13_32690</name>
</gene>
<dbReference type="InterPro" id="IPR012902">
    <property type="entry name" value="N_methyl_site"/>
</dbReference>
<dbReference type="NCBIfam" id="TIGR02532">
    <property type="entry name" value="IV_pilin_GFxxxE"/>
    <property type="match status" value="1"/>
</dbReference>
<evidence type="ECO:0000313" key="2">
    <source>
        <dbReference type="EMBL" id="TWT81816.1"/>
    </source>
</evidence>
<comment type="caution">
    <text evidence="2">The sequence shown here is derived from an EMBL/GenBank/DDBJ whole genome shotgun (WGS) entry which is preliminary data.</text>
</comment>
<organism evidence="2 3">
    <name type="scientific">Novipirellula herctigrandis</name>
    <dbReference type="NCBI Taxonomy" id="2527986"/>
    <lineage>
        <taxon>Bacteria</taxon>
        <taxon>Pseudomonadati</taxon>
        <taxon>Planctomycetota</taxon>
        <taxon>Planctomycetia</taxon>
        <taxon>Pirellulales</taxon>
        <taxon>Pirellulaceae</taxon>
        <taxon>Novipirellula</taxon>
    </lineage>
</organism>
<evidence type="ECO:0000259" key="1">
    <source>
        <dbReference type="Pfam" id="PF07596"/>
    </source>
</evidence>
<dbReference type="Pfam" id="PF07596">
    <property type="entry name" value="SBP_bac_10"/>
    <property type="match status" value="1"/>
</dbReference>
<dbReference type="EMBL" id="SJPJ01000001">
    <property type="protein sequence ID" value="TWT81816.1"/>
    <property type="molecule type" value="Genomic_DNA"/>
</dbReference>
<sequence length="410" mass="44022">MKSNVRTARGFTLVELLVVIAIIGVLVGLLLPAVQAAREAARRMSCSNNFKQIGLGLHNYHSAYNQLPTQLGGSGGPLSGSDAYYKASDRTNNQSSSFLIGITPFIEQQALWEQISNPNSTDLSTPGVPRVIPWPAMGPTATEDVNESPSTNSVNTAYQPWMTSVATLRCPSDPGVGLPAMGRTNYAACIGDATSYMDSGPFGSRLTLDNYRNERFRAAGRGVFRARTDIRFRDILDGLANSIMCGEIATDLGDRDIRTLTNTGTSSSGIHNNPTDCRDDIDALRPQFWDPNVTTLVAANEGRGYRWANGNAIFTSFNTILPPNKETCVRYGDTGWGIVPPSSRHQGGCHILMSDGAVKFITDSIEAGQSSNGTVQFGQTDNRAPGQASPYGLWGALGTRGAKEVIGEDF</sequence>
<accession>A0A5C5Z471</accession>
<dbReference type="PROSITE" id="PS00409">
    <property type="entry name" value="PROKAR_NTER_METHYL"/>
    <property type="match status" value="1"/>
</dbReference>
<dbReference type="InterPro" id="IPR011453">
    <property type="entry name" value="DUF1559"/>
</dbReference>
<keyword evidence="3" id="KW-1185">Reference proteome</keyword>
<dbReference type="OrthoDB" id="241541at2"/>
<dbReference type="PANTHER" id="PTHR30093:SF2">
    <property type="entry name" value="TYPE II SECRETION SYSTEM PROTEIN H"/>
    <property type="match status" value="1"/>
</dbReference>
<dbReference type="Pfam" id="PF07963">
    <property type="entry name" value="N_methyl"/>
    <property type="match status" value="1"/>
</dbReference>
<dbReference type="AlphaFoldDB" id="A0A5C5Z471"/>
<feature type="domain" description="DUF1559" evidence="1">
    <location>
        <begin position="35"/>
        <end position="367"/>
    </location>
</feature>
<dbReference type="Proteomes" id="UP000315010">
    <property type="component" value="Unassembled WGS sequence"/>
</dbReference>
<dbReference type="RefSeq" id="WP_146397948.1">
    <property type="nucleotide sequence ID" value="NZ_SJPJ01000001.1"/>
</dbReference>
<protein>
    <recommendedName>
        <fullName evidence="1">DUF1559 domain-containing protein</fullName>
    </recommendedName>
</protein>
<dbReference type="Gene3D" id="3.30.700.10">
    <property type="entry name" value="Glycoprotein, Type 4 Pilin"/>
    <property type="match status" value="1"/>
</dbReference>
<evidence type="ECO:0000313" key="3">
    <source>
        <dbReference type="Proteomes" id="UP000315010"/>
    </source>
</evidence>
<dbReference type="InterPro" id="IPR045584">
    <property type="entry name" value="Pilin-like"/>
</dbReference>
<proteinExistence type="predicted"/>
<reference evidence="2 3" key="1">
    <citation type="submission" date="2019-02" db="EMBL/GenBank/DDBJ databases">
        <title>Deep-cultivation of Planctomycetes and their phenomic and genomic characterization uncovers novel biology.</title>
        <authorList>
            <person name="Wiegand S."/>
            <person name="Jogler M."/>
            <person name="Boedeker C."/>
            <person name="Pinto D."/>
            <person name="Vollmers J."/>
            <person name="Rivas-Marin E."/>
            <person name="Kohn T."/>
            <person name="Peeters S.H."/>
            <person name="Heuer A."/>
            <person name="Rast P."/>
            <person name="Oberbeckmann S."/>
            <person name="Bunk B."/>
            <person name="Jeske O."/>
            <person name="Meyerdierks A."/>
            <person name="Storesund J.E."/>
            <person name="Kallscheuer N."/>
            <person name="Luecker S."/>
            <person name="Lage O.M."/>
            <person name="Pohl T."/>
            <person name="Merkel B.J."/>
            <person name="Hornburger P."/>
            <person name="Mueller R.-W."/>
            <person name="Bruemmer F."/>
            <person name="Labrenz M."/>
            <person name="Spormann A.M."/>
            <person name="Op Den Camp H."/>
            <person name="Overmann J."/>
            <person name="Amann R."/>
            <person name="Jetten M.S.M."/>
            <person name="Mascher T."/>
            <person name="Medema M.H."/>
            <person name="Devos D.P."/>
            <person name="Kaster A.-K."/>
            <person name="Ovreas L."/>
            <person name="Rohde M."/>
            <person name="Galperin M.Y."/>
            <person name="Jogler C."/>
        </authorList>
    </citation>
    <scope>NUCLEOTIDE SEQUENCE [LARGE SCALE GENOMIC DNA]</scope>
    <source>
        <strain evidence="2 3">CA13</strain>
    </source>
</reference>